<comment type="subcellular location">
    <subcellularLocation>
        <location evidence="2">Cytoplasm</location>
        <location evidence="2">Perinuclear region</location>
    </subcellularLocation>
    <subcellularLocation>
        <location evidence="1">Nucleus</location>
    </subcellularLocation>
</comment>
<comment type="similarity">
    <text evidence="15">Belongs to the Integrator subunit 13 family.</text>
</comment>
<proteinExistence type="inferred from homology"/>
<evidence type="ECO:0000256" key="2">
    <source>
        <dbReference type="ARBA" id="ARBA00004556"/>
    </source>
</evidence>
<dbReference type="GO" id="GO:0007283">
    <property type="term" value="P:spermatogenesis"/>
    <property type="evidence" value="ECO:0007669"/>
    <property type="project" value="UniProtKB-KW"/>
</dbReference>
<evidence type="ECO:0000313" key="17">
    <source>
        <dbReference type="EMBL" id="KAH9516847.1"/>
    </source>
</evidence>
<evidence type="ECO:0000256" key="10">
    <source>
        <dbReference type="ARBA" id="ARBA00023242"/>
    </source>
</evidence>
<sequence length="642" mass="74229">MDEEYSSKTVFIIDCSHEYSCTDSGQKHDIGSRFRSMPLAIISKSLYTCSVEAIFEYSRIVWDLFPNGEKSLFFIACSPRSTYQLNNGTQQNCEHIFNSFMKFTPDSLKISPKQNKLFLMEGFRQALQCLASETSTLKCRNKINTGRIILLTFDNEDRNFVINFKKELLKQFYDFRKNNMPSNKLDVIVVNSYPLELENSIIHKDVIKENLSDSLKFSLYSVASSSILAARLTCMAFEHYDLASTTVCNIPMKEEQNSGTSANYDVEIIHSRKAHSQFFNCQIFIGANDSLYQDVERDKQKYKTLRLKWGTSPKTLEMSYCIGVYRITAIDVSSRPSSCLITFLFSGKTVILEMPHKSMTHMLRCHNGELFIHVLANNKPLIEDAPSISEGVGGRITDYRINDFAEFMKKNHLLLKSATDENGVDNLEQSVLILKKQTQYWPISFGLTVFFNIRDQFYPLITKKELCEKDLITLRDIMYRHLHNEKTNVPLPIQSNVIRCKGLKKEDLYRIYWNEVEQIIRCYQFSLHHKTILQCYLDIKPINDNNSNMMSFHSPIRNDITIGDNNHNNNNQSITMTTNFTNNNINNNLARPIDYLRIKNSSENLIDIFSAKLENKRKKSLDFVGRNVKMAKLYAGINIDDK</sequence>
<organism evidence="17 18">
    <name type="scientific">Dermatophagoides farinae</name>
    <name type="common">American house dust mite</name>
    <dbReference type="NCBI Taxonomy" id="6954"/>
    <lineage>
        <taxon>Eukaryota</taxon>
        <taxon>Metazoa</taxon>
        <taxon>Ecdysozoa</taxon>
        <taxon>Arthropoda</taxon>
        <taxon>Chelicerata</taxon>
        <taxon>Arachnida</taxon>
        <taxon>Acari</taxon>
        <taxon>Acariformes</taxon>
        <taxon>Sarcoptiformes</taxon>
        <taxon>Astigmata</taxon>
        <taxon>Psoroptidia</taxon>
        <taxon>Analgoidea</taxon>
        <taxon>Pyroglyphidae</taxon>
        <taxon>Dermatophagoidinae</taxon>
        <taxon>Dermatophagoides</taxon>
    </lineage>
</organism>
<keyword evidence="6" id="KW-0498">Mitosis</keyword>
<evidence type="ECO:0000256" key="16">
    <source>
        <dbReference type="ARBA" id="ARBA00065185"/>
    </source>
</evidence>
<dbReference type="GO" id="GO:0051321">
    <property type="term" value="P:meiotic cell cycle"/>
    <property type="evidence" value="ECO:0007669"/>
    <property type="project" value="UniProtKB-KW"/>
</dbReference>
<keyword evidence="12" id="KW-0131">Cell cycle</keyword>
<keyword evidence="11" id="KW-0469">Meiosis</keyword>
<evidence type="ECO:0000256" key="5">
    <source>
        <dbReference type="ARBA" id="ARBA00022618"/>
    </source>
</evidence>
<dbReference type="GO" id="GO:0051642">
    <property type="term" value="P:centrosome localization"/>
    <property type="evidence" value="ECO:0007669"/>
    <property type="project" value="TreeGrafter"/>
</dbReference>
<evidence type="ECO:0000256" key="8">
    <source>
        <dbReference type="ARBA" id="ARBA00022871"/>
    </source>
</evidence>
<dbReference type="EMBL" id="ASGP02000003">
    <property type="protein sequence ID" value="KAH9516847.1"/>
    <property type="molecule type" value="Genomic_DNA"/>
</dbReference>
<accession>A0A922I0L5</accession>
<reference evidence="17" key="1">
    <citation type="submission" date="2013-05" db="EMBL/GenBank/DDBJ databases">
        <authorList>
            <person name="Yim A.K.Y."/>
            <person name="Chan T.F."/>
            <person name="Ji K.M."/>
            <person name="Liu X.Y."/>
            <person name="Zhou J.W."/>
            <person name="Li R.Q."/>
            <person name="Yang K.Y."/>
            <person name="Li J."/>
            <person name="Li M."/>
            <person name="Law P.T.W."/>
            <person name="Wu Y.L."/>
            <person name="Cai Z.L."/>
            <person name="Qin H."/>
            <person name="Bao Y."/>
            <person name="Leung R.K.K."/>
            <person name="Ng P.K.S."/>
            <person name="Zou J."/>
            <person name="Zhong X.J."/>
            <person name="Ran P.X."/>
            <person name="Zhong N.S."/>
            <person name="Liu Z.G."/>
            <person name="Tsui S.K.W."/>
        </authorList>
    </citation>
    <scope>NUCLEOTIDE SEQUENCE</scope>
    <source>
        <strain evidence="17">Derf</strain>
        <tissue evidence="17">Whole organism</tissue>
    </source>
</reference>
<dbReference type="GO" id="GO:0051301">
    <property type="term" value="P:cell division"/>
    <property type="evidence" value="ECO:0007669"/>
    <property type="project" value="UniProtKB-KW"/>
</dbReference>
<evidence type="ECO:0000256" key="14">
    <source>
        <dbReference type="ARBA" id="ARBA00032585"/>
    </source>
</evidence>
<keyword evidence="10" id="KW-0539">Nucleus</keyword>
<comment type="subunit">
    <text evidence="16">Belongs to the multiprotein complex Integrator, at least composed of IntS1, IntS2, IntS3, IntS4, omd/IntS5, IntS6, defl/IntS7, IntS8, IntS9, IntS10, IntS11, IntS12, asun/IntS13, IntS14 and IntS15. The core complex associates with protein phosphatase 2A subunits mts/PP2A and Pp2A-29B, to form the Integrator-PP2A (INTAC) complex.</text>
</comment>
<dbReference type="PANTHER" id="PTHR12955:SF1">
    <property type="entry name" value="INTEGRATOR COMPLEX SUBUNIT 13"/>
    <property type="match status" value="1"/>
</dbReference>
<evidence type="ECO:0000256" key="6">
    <source>
        <dbReference type="ARBA" id="ARBA00022776"/>
    </source>
</evidence>
<evidence type="ECO:0000256" key="11">
    <source>
        <dbReference type="ARBA" id="ARBA00023254"/>
    </source>
</evidence>
<keyword evidence="18" id="KW-1185">Reference proteome</keyword>
<keyword evidence="9" id="KW-0175">Coiled coil</keyword>
<dbReference type="GO" id="GO:0007346">
    <property type="term" value="P:regulation of mitotic cell cycle"/>
    <property type="evidence" value="ECO:0007669"/>
    <property type="project" value="TreeGrafter"/>
</dbReference>
<dbReference type="GO" id="GO:0032039">
    <property type="term" value="C:integrator complex"/>
    <property type="evidence" value="ECO:0007669"/>
    <property type="project" value="TreeGrafter"/>
</dbReference>
<dbReference type="AlphaFoldDB" id="A0A922I0L5"/>
<dbReference type="PANTHER" id="PTHR12955">
    <property type="entry name" value="SARCOMA ANTIGEN NY-SAR-95-RELATED"/>
    <property type="match status" value="1"/>
</dbReference>
<evidence type="ECO:0000256" key="12">
    <source>
        <dbReference type="ARBA" id="ARBA00023306"/>
    </source>
</evidence>
<reference evidence="17" key="2">
    <citation type="journal article" date="2022" name="Res Sq">
        <title>Comparative Genomics Reveals Insights into the Divergent Evolution of Astigmatic Mites and Household Pest Adaptations.</title>
        <authorList>
            <person name="Xiong Q."/>
            <person name="Wan A.T.-Y."/>
            <person name="Liu X.-Y."/>
            <person name="Fung C.S.-H."/>
            <person name="Xiao X."/>
            <person name="Malainual N."/>
            <person name="Hou J."/>
            <person name="Wang L."/>
            <person name="Wang M."/>
            <person name="Yang K."/>
            <person name="Cui Y."/>
            <person name="Leung E."/>
            <person name="Nong W."/>
            <person name="Shin S.-K."/>
            <person name="Au S."/>
            <person name="Jeong K.Y."/>
            <person name="Chew F.T."/>
            <person name="Hui J."/>
            <person name="Leung T.F."/>
            <person name="Tungtrongchitr A."/>
            <person name="Zhong N."/>
            <person name="Liu Z."/>
            <person name="Tsui S."/>
        </authorList>
    </citation>
    <scope>NUCLEOTIDE SEQUENCE</scope>
    <source>
        <strain evidence="17">Derf</strain>
        <tissue evidence="17">Whole organism</tissue>
    </source>
</reference>
<gene>
    <name evidence="17" type="ORF">DERF_007565</name>
</gene>
<keyword evidence="4" id="KW-0963">Cytoplasm</keyword>
<evidence type="ECO:0000256" key="4">
    <source>
        <dbReference type="ARBA" id="ARBA00022490"/>
    </source>
</evidence>
<evidence type="ECO:0000256" key="3">
    <source>
        <dbReference type="ARBA" id="ARBA00020501"/>
    </source>
</evidence>
<evidence type="ECO:0000256" key="7">
    <source>
        <dbReference type="ARBA" id="ARBA00022782"/>
    </source>
</evidence>
<dbReference type="Proteomes" id="UP000790347">
    <property type="component" value="Unassembled WGS sequence"/>
</dbReference>
<keyword evidence="7" id="KW-0221">Differentiation</keyword>
<evidence type="ECO:0000256" key="1">
    <source>
        <dbReference type="ARBA" id="ARBA00004123"/>
    </source>
</evidence>
<protein>
    <recommendedName>
        <fullName evidence="3">Protein asunder</fullName>
    </recommendedName>
    <alternativeName>
        <fullName evidence="14">Cell cycle regulator Mat89Bb</fullName>
    </alternativeName>
    <alternativeName>
        <fullName evidence="13">Set apart in position or space protein</fullName>
    </alternativeName>
</protein>
<evidence type="ECO:0000256" key="15">
    <source>
        <dbReference type="ARBA" id="ARBA00061603"/>
    </source>
</evidence>
<name>A0A922I0L5_DERFA</name>
<dbReference type="GO" id="GO:0030154">
    <property type="term" value="P:cell differentiation"/>
    <property type="evidence" value="ECO:0007669"/>
    <property type="project" value="UniProtKB-KW"/>
</dbReference>
<dbReference type="OrthoDB" id="5844105at2759"/>
<dbReference type="InterPro" id="IPR019355">
    <property type="entry name" value="Cell_cycle_regulator_Mat89Bb"/>
</dbReference>
<evidence type="ECO:0000256" key="9">
    <source>
        <dbReference type="ARBA" id="ARBA00023054"/>
    </source>
</evidence>
<keyword evidence="8" id="KW-0744">Spermatogenesis</keyword>
<dbReference type="Pfam" id="PF10221">
    <property type="entry name" value="Mat89Bb"/>
    <property type="match status" value="1"/>
</dbReference>
<evidence type="ECO:0000313" key="18">
    <source>
        <dbReference type="Proteomes" id="UP000790347"/>
    </source>
</evidence>
<comment type="caution">
    <text evidence="17">The sequence shown here is derived from an EMBL/GenBank/DDBJ whole genome shotgun (WGS) entry which is preliminary data.</text>
</comment>
<evidence type="ECO:0000256" key="13">
    <source>
        <dbReference type="ARBA" id="ARBA00030658"/>
    </source>
</evidence>
<dbReference type="GO" id="GO:0048471">
    <property type="term" value="C:perinuclear region of cytoplasm"/>
    <property type="evidence" value="ECO:0007669"/>
    <property type="project" value="UniProtKB-SubCell"/>
</dbReference>
<keyword evidence="5" id="KW-0132">Cell division</keyword>